<dbReference type="AlphaFoldDB" id="A0A7W7RZ82"/>
<evidence type="ECO:0000313" key="3">
    <source>
        <dbReference type="Proteomes" id="UP000534286"/>
    </source>
</evidence>
<dbReference type="EMBL" id="JACHJU010000002">
    <property type="protein sequence ID" value="MBB4940953.1"/>
    <property type="molecule type" value="Genomic_DNA"/>
</dbReference>
<sequence length="46" mass="4837">MMHVLVVMGSGHISDVYVPRGHEAGSPNQLIPVAGGNFPKPLTHST</sequence>
<evidence type="ECO:0000256" key="1">
    <source>
        <dbReference type="SAM" id="MobiDB-lite"/>
    </source>
</evidence>
<protein>
    <submittedName>
        <fullName evidence="2">Uncharacterized protein</fullName>
    </submittedName>
</protein>
<keyword evidence="3" id="KW-1185">Reference proteome</keyword>
<gene>
    <name evidence="2" type="ORF">FHR32_005330</name>
</gene>
<feature type="region of interest" description="Disordered" evidence="1">
    <location>
        <begin position="25"/>
        <end position="46"/>
    </location>
</feature>
<name>A0A7W7RZ82_9ACTN</name>
<organism evidence="2 3">
    <name type="scientific">Streptosporangium album</name>
    <dbReference type="NCBI Taxonomy" id="47479"/>
    <lineage>
        <taxon>Bacteria</taxon>
        <taxon>Bacillati</taxon>
        <taxon>Actinomycetota</taxon>
        <taxon>Actinomycetes</taxon>
        <taxon>Streptosporangiales</taxon>
        <taxon>Streptosporangiaceae</taxon>
        <taxon>Streptosporangium</taxon>
    </lineage>
</organism>
<dbReference type="Proteomes" id="UP000534286">
    <property type="component" value="Unassembled WGS sequence"/>
</dbReference>
<reference evidence="2 3" key="1">
    <citation type="submission" date="2020-08" db="EMBL/GenBank/DDBJ databases">
        <title>Sequencing the genomes of 1000 actinobacteria strains.</title>
        <authorList>
            <person name="Klenk H.-P."/>
        </authorList>
    </citation>
    <scope>NUCLEOTIDE SEQUENCE [LARGE SCALE GENOMIC DNA]</scope>
    <source>
        <strain evidence="2 3">DSM 43023</strain>
    </source>
</reference>
<accession>A0A7W7RZ82</accession>
<proteinExistence type="predicted"/>
<comment type="caution">
    <text evidence="2">The sequence shown here is derived from an EMBL/GenBank/DDBJ whole genome shotgun (WGS) entry which is preliminary data.</text>
</comment>
<evidence type="ECO:0000313" key="2">
    <source>
        <dbReference type="EMBL" id="MBB4940953.1"/>
    </source>
</evidence>